<comment type="subcellular location">
    <subcellularLocation>
        <location evidence="13">Nucleus</location>
    </subcellularLocation>
    <subcellularLocation>
        <location evidence="13">Chromosome</location>
        <location evidence="13">Telomere</location>
    </subcellularLocation>
</comment>
<reference evidence="15" key="1">
    <citation type="submission" date="2013-08" db="EMBL/GenBank/DDBJ databases">
        <title>Gene expansion shapes genome architecture in the human pathogen Lichtheimia corymbifera: an evolutionary genomics analysis in the ancient terrestrial Mucorales (Mucoromycotina).</title>
        <authorList>
            <person name="Schwartze V.U."/>
            <person name="Winter S."/>
            <person name="Shelest E."/>
            <person name="Marcet-Houben M."/>
            <person name="Horn F."/>
            <person name="Wehner S."/>
            <person name="Hoffmann K."/>
            <person name="Riege K."/>
            <person name="Sammeth M."/>
            <person name="Nowrousian M."/>
            <person name="Valiante V."/>
            <person name="Linde J."/>
            <person name="Jacobsen I.D."/>
            <person name="Marz M."/>
            <person name="Brakhage A.A."/>
            <person name="Gabaldon T."/>
            <person name="Bocker S."/>
            <person name="Voigt K."/>
        </authorList>
    </citation>
    <scope>NUCLEOTIDE SEQUENCE [LARGE SCALE GENOMIC DNA]</scope>
    <source>
        <strain evidence="15">FSU 9682</strain>
    </source>
</reference>
<evidence type="ECO:0000313" key="15">
    <source>
        <dbReference type="EMBL" id="CDH56242.1"/>
    </source>
</evidence>
<dbReference type="GO" id="GO:0042162">
    <property type="term" value="F:telomeric DNA binding"/>
    <property type="evidence" value="ECO:0007669"/>
    <property type="project" value="TreeGrafter"/>
</dbReference>
<dbReference type="Gene3D" id="3.30.70.2630">
    <property type="match status" value="1"/>
</dbReference>
<comment type="catalytic activity">
    <reaction evidence="12 13">
        <text>DNA(n) + a 2'-deoxyribonucleoside 5'-triphosphate = DNA(n+1) + diphosphate</text>
        <dbReference type="Rhea" id="RHEA:22508"/>
        <dbReference type="Rhea" id="RHEA-COMP:17339"/>
        <dbReference type="Rhea" id="RHEA-COMP:17340"/>
        <dbReference type="ChEBI" id="CHEBI:33019"/>
        <dbReference type="ChEBI" id="CHEBI:61560"/>
        <dbReference type="ChEBI" id="CHEBI:173112"/>
        <dbReference type="EC" id="2.7.7.49"/>
    </reaction>
</comment>
<dbReference type="OrthoDB" id="2289814at2759"/>
<feature type="domain" description="Reverse transcriptase" evidence="14">
    <location>
        <begin position="224"/>
        <end position="523"/>
    </location>
</feature>
<dbReference type="Pfam" id="PF00078">
    <property type="entry name" value="RVT_1"/>
    <property type="match status" value="1"/>
</dbReference>
<dbReference type="PANTHER" id="PTHR12066">
    <property type="entry name" value="TELOMERASE REVERSE TRANSCRIPTASE"/>
    <property type="match status" value="1"/>
</dbReference>
<comment type="similarity">
    <text evidence="1 13">Belongs to the reverse transcriptase family. Telomerase subfamily.</text>
</comment>
<proteinExistence type="inferred from homology"/>
<evidence type="ECO:0000256" key="9">
    <source>
        <dbReference type="ARBA" id="ARBA00022895"/>
    </source>
</evidence>
<evidence type="ECO:0000256" key="2">
    <source>
        <dbReference type="ARBA" id="ARBA00012493"/>
    </source>
</evidence>
<organism evidence="15 16">
    <name type="scientific">Lichtheimia corymbifera JMRC:FSU:9682</name>
    <dbReference type="NCBI Taxonomy" id="1263082"/>
    <lineage>
        <taxon>Eukaryota</taxon>
        <taxon>Fungi</taxon>
        <taxon>Fungi incertae sedis</taxon>
        <taxon>Mucoromycota</taxon>
        <taxon>Mucoromycotina</taxon>
        <taxon>Mucoromycetes</taxon>
        <taxon>Mucorales</taxon>
        <taxon>Lichtheimiaceae</taxon>
        <taxon>Lichtheimia</taxon>
    </lineage>
</organism>
<dbReference type="Gene3D" id="1.10.357.90">
    <property type="match status" value="1"/>
</dbReference>
<dbReference type="InterPro" id="IPR043502">
    <property type="entry name" value="DNA/RNA_pol_sf"/>
</dbReference>
<dbReference type="STRING" id="1263082.A0A068S309"/>
<dbReference type="EMBL" id="CBTN010000036">
    <property type="protein sequence ID" value="CDH56242.1"/>
    <property type="molecule type" value="Genomic_DNA"/>
</dbReference>
<evidence type="ECO:0000256" key="3">
    <source>
        <dbReference type="ARBA" id="ARBA00016182"/>
    </source>
</evidence>
<name>A0A068S309_9FUNG</name>
<dbReference type="AlphaFoldDB" id="A0A068S309"/>
<dbReference type="PRINTS" id="PR01365">
    <property type="entry name" value="TELOMERASERT"/>
</dbReference>
<dbReference type="Pfam" id="PF12009">
    <property type="entry name" value="Telomerase_RBD"/>
    <property type="match status" value="1"/>
</dbReference>
<dbReference type="GO" id="GO:0000781">
    <property type="term" value="C:chromosome, telomeric region"/>
    <property type="evidence" value="ECO:0007669"/>
    <property type="project" value="UniProtKB-SubCell"/>
</dbReference>
<dbReference type="CDD" id="cd01648">
    <property type="entry name" value="TERT"/>
    <property type="match status" value="1"/>
</dbReference>
<evidence type="ECO:0000256" key="4">
    <source>
        <dbReference type="ARBA" id="ARBA00022454"/>
    </source>
</evidence>
<dbReference type="InterPro" id="IPR021891">
    <property type="entry name" value="Telomerase_RBD"/>
</dbReference>
<dbReference type="InterPro" id="IPR000477">
    <property type="entry name" value="RT_dom"/>
</dbReference>
<dbReference type="GO" id="GO:0070034">
    <property type="term" value="F:telomerase RNA binding"/>
    <property type="evidence" value="ECO:0007669"/>
    <property type="project" value="TreeGrafter"/>
</dbReference>
<dbReference type="PROSITE" id="PS50878">
    <property type="entry name" value="RT_POL"/>
    <property type="match status" value="1"/>
</dbReference>
<sequence length="694" mass="80953">MTIRTPTNVIDRRQLTYTTTTAIGRFNVNPPRLEASHGKKKRLRSINDIMHQVIQRHKKVNLLNTLYATCAVPGQRDTVERMASSHKAVYAFIIKQLQQVFPPEFWGSHHNYAVILEGIRKLVMMRKRETVRIPYLLRGFKVSQCTWLGSSTSGIVPSDMKVRIKILSQVMHWFYQSYLIPLMRSCFHITEGSSQGNKLFYFRRDVWDQMSQSFFNQLSFRFESVDKVYTSKLNLGASPLKLIPKGDTFRTITNMKNAVLPSSGARRDNNHHLKIILTVLQFEKTQNPGILGSTVISPKDLWERLTTYKRRMKDRTSSYHFFKADIKRCFDSIEQDRLLLILKDLLQNKRYAIKWNDRGTKGTLARDLPLILYFDDWSRMSKSDRDRYRTYSGDKLFSLVKEHIKANIIKYRSKFYRQKFGIPQGSCLSSLLCSYFYACMERQYLSFIQSDREALLLRYVDDFLLITPNEKTINAFATFVSNGAKDFNCEFNAQKSMSTIRIEANDSITVCATPEFPWCGYLFHKETLDVFSDYTRYSNTGMNDLLTVNYTPTAFDLVHKATQAIKLKQQLILTDPLYNCTNTLYRNAYERYLLAGVKLVVYCKELWIADGKRPLPPMYLYNVAKQIYERTYDASKSVDRDMERGLFIRAFITAFQRCPQLFSGVIDLLHDSLLEIKNRHLISRMISSWPETGL</sequence>
<protein>
    <recommendedName>
        <fullName evidence="3 13">Telomerase reverse transcriptase</fullName>
        <ecNumber evidence="2 13">2.7.7.49</ecNumber>
    </recommendedName>
    <alternativeName>
        <fullName evidence="13">Telomerase catalytic subunit</fullName>
    </alternativeName>
</protein>
<dbReference type="PANTHER" id="PTHR12066:SF0">
    <property type="entry name" value="TELOMERASE REVERSE TRANSCRIPTASE"/>
    <property type="match status" value="1"/>
</dbReference>
<keyword evidence="16" id="KW-1185">Reference proteome</keyword>
<keyword evidence="5 13" id="KW-0808">Transferase</keyword>
<dbReference type="Gene3D" id="1.10.132.70">
    <property type="match status" value="1"/>
</dbReference>
<dbReference type="EC" id="2.7.7.49" evidence="2 13"/>
<dbReference type="VEuPathDB" id="FungiDB:LCOR_07314.1"/>
<evidence type="ECO:0000256" key="1">
    <source>
        <dbReference type="ARBA" id="ARBA00008001"/>
    </source>
</evidence>
<evidence type="ECO:0000256" key="11">
    <source>
        <dbReference type="ARBA" id="ARBA00023242"/>
    </source>
</evidence>
<evidence type="ECO:0000256" key="6">
    <source>
        <dbReference type="ARBA" id="ARBA00022695"/>
    </source>
</evidence>
<dbReference type="GO" id="GO:0007004">
    <property type="term" value="P:telomere maintenance via telomerase"/>
    <property type="evidence" value="ECO:0007669"/>
    <property type="project" value="TreeGrafter"/>
</dbReference>
<evidence type="ECO:0000256" key="13">
    <source>
        <dbReference type="RuleBase" id="RU365061"/>
    </source>
</evidence>
<dbReference type="SMART" id="SM00975">
    <property type="entry name" value="Telomerase_RBD"/>
    <property type="match status" value="1"/>
</dbReference>
<dbReference type="GO" id="GO:0046872">
    <property type="term" value="F:metal ion binding"/>
    <property type="evidence" value="ECO:0007669"/>
    <property type="project" value="UniProtKB-KW"/>
</dbReference>
<gene>
    <name evidence="15" type="ORF">LCOR_07314.1</name>
</gene>
<evidence type="ECO:0000259" key="14">
    <source>
        <dbReference type="PROSITE" id="PS50878"/>
    </source>
</evidence>
<comment type="caution">
    <text evidence="15">The sequence shown here is derived from an EMBL/GenBank/DDBJ whole genome shotgun (WGS) entry which is preliminary data.</text>
</comment>
<comment type="function">
    <text evidence="13">Telomerase is a ribonucleoprotein enzyme essential for the replication of chromosome termini in most eukaryotes. It elongates telomeres. It is a reverse transcriptase that adds simple sequence repeats to chromosome ends by copying a template sequence within the RNA component of the enzyme.</text>
</comment>
<dbReference type="InterPro" id="IPR003545">
    <property type="entry name" value="Telomerase_RT"/>
</dbReference>
<evidence type="ECO:0000313" key="16">
    <source>
        <dbReference type="Proteomes" id="UP000027586"/>
    </source>
</evidence>
<accession>A0A068S309</accession>
<dbReference type="Proteomes" id="UP000027586">
    <property type="component" value="Unassembled WGS sequence"/>
</dbReference>
<evidence type="ECO:0000256" key="5">
    <source>
        <dbReference type="ARBA" id="ARBA00022679"/>
    </source>
</evidence>
<dbReference type="GO" id="GO:0003720">
    <property type="term" value="F:telomerase activity"/>
    <property type="evidence" value="ECO:0007669"/>
    <property type="project" value="InterPro"/>
</dbReference>
<dbReference type="GO" id="GO:0000333">
    <property type="term" value="C:telomerase catalytic core complex"/>
    <property type="evidence" value="ECO:0007669"/>
    <property type="project" value="TreeGrafter"/>
</dbReference>
<keyword evidence="11 13" id="KW-0539">Nucleus</keyword>
<evidence type="ECO:0000256" key="7">
    <source>
        <dbReference type="ARBA" id="ARBA00022723"/>
    </source>
</evidence>
<keyword evidence="9 13" id="KW-0779">Telomere</keyword>
<keyword evidence="10 13" id="KW-0695">RNA-directed DNA polymerase</keyword>
<keyword evidence="7 13" id="KW-0479">Metal-binding</keyword>
<keyword evidence="4 13" id="KW-0158">Chromosome</keyword>
<evidence type="ECO:0000256" key="8">
    <source>
        <dbReference type="ARBA" id="ARBA00022842"/>
    </source>
</evidence>
<dbReference type="SUPFAM" id="SSF56672">
    <property type="entry name" value="DNA/RNA polymerases"/>
    <property type="match status" value="1"/>
</dbReference>
<keyword evidence="6 13" id="KW-0548">Nucleotidyltransferase</keyword>
<keyword evidence="8 13" id="KW-0460">Magnesium</keyword>
<evidence type="ECO:0000256" key="12">
    <source>
        <dbReference type="ARBA" id="ARBA00048173"/>
    </source>
</evidence>
<evidence type="ECO:0000256" key="10">
    <source>
        <dbReference type="ARBA" id="ARBA00022918"/>
    </source>
</evidence>